<dbReference type="EMBL" id="CP009571">
    <property type="protein sequence ID" value="AIT06684.1"/>
    <property type="molecule type" value="Genomic_DNA"/>
</dbReference>
<dbReference type="AlphaFoldDB" id="A0A097EGI9"/>
<keyword evidence="4" id="KW-1185">Reference proteome</keyword>
<dbReference type="eggNOG" id="COG0792">
    <property type="taxonomic scope" value="Bacteria"/>
</dbReference>
<sequence length="126" mass="14192">MRPPRRASTTERRTAEAAGRRGERLAGWWLRLKGWTVLDRRVRTPAGEVDLVARKDGLIAFVEVKMRRTVAELDFAIDERRLARVAAAAELLMPRYAGPGDDIRIDVILLAPGTRPRHIENAWIGG</sequence>
<evidence type="ECO:0000313" key="4">
    <source>
        <dbReference type="Proteomes" id="UP000033200"/>
    </source>
</evidence>
<dbReference type="GO" id="GO:0003676">
    <property type="term" value="F:nucleic acid binding"/>
    <property type="evidence" value="ECO:0007669"/>
    <property type="project" value="InterPro"/>
</dbReference>
<dbReference type="RefSeq" id="WP_038662627.1">
    <property type="nucleotide sequence ID" value="NZ_CP009571.1"/>
</dbReference>
<protein>
    <recommendedName>
        <fullName evidence="2">UPF0102 protein MC45_10210</fullName>
    </recommendedName>
</protein>
<proteinExistence type="inferred from homology"/>
<gene>
    <name evidence="3" type="ORF">MC45_10210</name>
</gene>
<dbReference type="KEGG" id="stax:MC45_10210"/>
<dbReference type="HAMAP" id="MF_00048">
    <property type="entry name" value="UPF0102"/>
    <property type="match status" value="1"/>
</dbReference>
<dbReference type="Gene3D" id="3.40.1350.10">
    <property type="match status" value="1"/>
</dbReference>
<dbReference type="Pfam" id="PF02021">
    <property type="entry name" value="UPF0102"/>
    <property type="match status" value="1"/>
</dbReference>
<dbReference type="PANTHER" id="PTHR34039:SF1">
    <property type="entry name" value="UPF0102 PROTEIN YRAN"/>
    <property type="match status" value="1"/>
</dbReference>
<evidence type="ECO:0000313" key="3">
    <source>
        <dbReference type="EMBL" id="AIT06684.1"/>
    </source>
</evidence>
<name>A0A097EGI9_9SPHN</name>
<dbReference type="InterPro" id="IPR011335">
    <property type="entry name" value="Restrct_endonuc-II-like"/>
</dbReference>
<evidence type="ECO:0000256" key="1">
    <source>
        <dbReference type="ARBA" id="ARBA00006738"/>
    </source>
</evidence>
<dbReference type="InterPro" id="IPR003509">
    <property type="entry name" value="UPF0102_YraN-like"/>
</dbReference>
<dbReference type="InterPro" id="IPR011856">
    <property type="entry name" value="tRNA_endonuc-like_dom_sf"/>
</dbReference>
<reference evidence="3 4" key="1">
    <citation type="submission" date="2014-09" db="EMBL/GenBank/DDBJ databases">
        <title>Using Illumina technology Improving SMRT sequencing Genome Assembly by RASTools.</title>
        <authorList>
            <person name="Zhou Y."/>
            <person name="Ma T."/>
            <person name="Liu T."/>
        </authorList>
    </citation>
    <scope>NUCLEOTIDE SEQUENCE [LARGE SCALE GENOMIC DNA]</scope>
    <source>
        <strain evidence="3 4">ATCC 55669</strain>
    </source>
</reference>
<dbReference type="SUPFAM" id="SSF52980">
    <property type="entry name" value="Restriction endonuclease-like"/>
    <property type="match status" value="1"/>
</dbReference>
<dbReference type="PANTHER" id="PTHR34039">
    <property type="entry name" value="UPF0102 PROTEIN YRAN"/>
    <property type="match status" value="1"/>
</dbReference>
<dbReference type="HOGENOM" id="CLU_115353_0_2_5"/>
<comment type="similarity">
    <text evidence="1 2">Belongs to the UPF0102 family.</text>
</comment>
<organism evidence="3 4">
    <name type="scientific">Sphingomonas taxi</name>
    <dbReference type="NCBI Taxonomy" id="1549858"/>
    <lineage>
        <taxon>Bacteria</taxon>
        <taxon>Pseudomonadati</taxon>
        <taxon>Pseudomonadota</taxon>
        <taxon>Alphaproteobacteria</taxon>
        <taxon>Sphingomonadales</taxon>
        <taxon>Sphingomonadaceae</taxon>
        <taxon>Sphingomonas</taxon>
    </lineage>
</organism>
<evidence type="ECO:0000256" key="2">
    <source>
        <dbReference type="HAMAP-Rule" id="MF_00048"/>
    </source>
</evidence>
<dbReference type="Proteomes" id="UP000033200">
    <property type="component" value="Chromosome"/>
</dbReference>
<accession>A0A097EGI9</accession>
<dbReference type="STRING" id="1549858.MC45_10210"/>